<organism evidence="1 2">
    <name type="scientific">Candidatus Pedobacter colombiensis</name>
    <dbReference type="NCBI Taxonomy" id="3121371"/>
    <lineage>
        <taxon>Bacteria</taxon>
        <taxon>Pseudomonadati</taxon>
        <taxon>Bacteroidota</taxon>
        <taxon>Sphingobacteriia</taxon>
        <taxon>Sphingobacteriales</taxon>
        <taxon>Sphingobacteriaceae</taxon>
        <taxon>Pedobacter</taxon>
    </lineage>
</organism>
<accession>A0AAJ6B8A0</accession>
<evidence type="ECO:0000313" key="1">
    <source>
        <dbReference type="EMBL" id="WEK18918.1"/>
    </source>
</evidence>
<name>A0AAJ6B8A0_9SPHI</name>
<sequence length="93" mass="11014">MKVNTGHLTYCTNIHAGKNWKEDFNALQQNFPAIKRTVAPNQPLGLGLRLSHEASLELRDKEILLQFKQWLTENEAYFYHEWLPLWRLSSYHC</sequence>
<protein>
    <submittedName>
        <fullName evidence="1">Uncharacterized protein</fullName>
    </submittedName>
</protein>
<dbReference type="AlphaFoldDB" id="A0AAJ6B8A0"/>
<gene>
    <name evidence="1" type="ORF">P0Y49_19275</name>
</gene>
<dbReference type="Proteomes" id="UP001214530">
    <property type="component" value="Chromosome"/>
</dbReference>
<reference evidence="1" key="1">
    <citation type="submission" date="2023-03" db="EMBL/GenBank/DDBJ databases">
        <title>Andean soil-derived lignocellulolytic bacterial consortium as a source of novel taxa and putative plastic-active enzymes.</title>
        <authorList>
            <person name="Diaz-Garcia L."/>
            <person name="Chuvochina M."/>
            <person name="Feuerriegel G."/>
            <person name="Bunk B."/>
            <person name="Sproer C."/>
            <person name="Streit W.R."/>
            <person name="Rodriguez L.M."/>
            <person name="Overmann J."/>
            <person name="Jimenez D.J."/>
        </authorList>
    </citation>
    <scope>NUCLEOTIDE SEQUENCE</scope>
    <source>
        <strain evidence="1">MAG 3858</strain>
    </source>
</reference>
<evidence type="ECO:0000313" key="2">
    <source>
        <dbReference type="Proteomes" id="UP001214530"/>
    </source>
</evidence>
<dbReference type="EMBL" id="CP119313">
    <property type="protein sequence ID" value="WEK18918.1"/>
    <property type="molecule type" value="Genomic_DNA"/>
</dbReference>
<proteinExistence type="predicted"/>